<name>A0ABV2KT72_9BACI</name>
<dbReference type="EMBL" id="JBEPMX010000003">
    <property type="protein sequence ID" value="MET3682769.1"/>
    <property type="molecule type" value="Genomic_DNA"/>
</dbReference>
<dbReference type="RefSeq" id="WP_354219379.1">
    <property type="nucleotide sequence ID" value="NZ_JBEPMX010000003.1"/>
</dbReference>
<evidence type="ECO:0000313" key="2">
    <source>
        <dbReference type="Proteomes" id="UP001549167"/>
    </source>
</evidence>
<gene>
    <name evidence="1" type="ORF">ABID56_000859</name>
</gene>
<accession>A0ABV2KT72</accession>
<evidence type="ECO:0000313" key="1">
    <source>
        <dbReference type="EMBL" id="MET3682769.1"/>
    </source>
</evidence>
<sequence length="133" mass="15905">MFHHFILLQSNFSKGKRVAFHRVSDDIEGLKEFNQMTHDLKHGFNELSFGFHHIKTSSQDWQSVIKYDPFFEDVIPISSLSVFKKYLLDDEKVTVYDIANLIVSRIECTHLKLQKLLYLYYIEFIKKYDYPSF</sequence>
<proteinExistence type="predicted"/>
<reference evidence="1 2" key="1">
    <citation type="submission" date="2024-06" db="EMBL/GenBank/DDBJ databases">
        <title>Genomic Encyclopedia of Type Strains, Phase IV (KMG-IV): sequencing the most valuable type-strain genomes for metagenomic binning, comparative biology and taxonomic classification.</title>
        <authorList>
            <person name="Goeker M."/>
        </authorList>
    </citation>
    <scope>NUCLEOTIDE SEQUENCE [LARGE SCALE GENOMIC DNA]</scope>
    <source>
        <strain evidence="1 2">DSM 23520</strain>
    </source>
</reference>
<organism evidence="1 2">
    <name type="scientific">Alkalibacillus flavidus</name>
    <dbReference type="NCBI Taxonomy" id="546021"/>
    <lineage>
        <taxon>Bacteria</taxon>
        <taxon>Bacillati</taxon>
        <taxon>Bacillota</taxon>
        <taxon>Bacilli</taxon>
        <taxon>Bacillales</taxon>
        <taxon>Bacillaceae</taxon>
        <taxon>Alkalibacillus</taxon>
    </lineage>
</organism>
<keyword evidence="2" id="KW-1185">Reference proteome</keyword>
<comment type="caution">
    <text evidence="1">The sequence shown here is derived from an EMBL/GenBank/DDBJ whole genome shotgun (WGS) entry which is preliminary data.</text>
</comment>
<dbReference type="Proteomes" id="UP001549167">
    <property type="component" value="Unassembled WGS sequence"/>
</dbReference>
<protein>
    <submittedName>
        <fullName evidence="1">Uncharacterized protein</fullName>
    </submittedName>
</protein>